<proteinExistence type="inferred from homology"/>
<dbReference type="CDD" id="cd03360">
    <property type="entry name" value="LbH_AT_putative"/>
    <property type="match status" value="1"/>
</dbReference>
<organism evidence="3 4">
    <name type="scientific">Candidimonas humi</name>
    <dbReference type="NCBI Taxonomy" id="683355"/>
    <lineage>
        <taxon>Bacteria</taxon>
        <taxon>Pseudomonadati</taxon>
        <taxon>Pseudomonadota</taxon>
        <taxon>Betaproteobacteria</taxon>
        <taxon>Burkholderiales</taxon>
        <taxon>Alcaligenaceae</taxon>
        <taxon>Candidimonas</taxon>
    </lineage>
</organism>
<protein>
    <submittedName>
        <fullName evidence="3">Acetyltransferase</fullName>
    </submittedName>
</protein>
<dbReference type="EMBL" id="JBHSBV010000002">
    <property type="protein sequence ID" value="MFC4200487.1"/>
    <property type="molecule type" value="Genomic_DNA"/>
</dbReference>
<dbReference type="Pfam" id="PF17836">
    <property type="entry name" value="PglD_N"/>
    <property type="match status" value="1"/>
</dbReference>
<reference evidence="4" key="1">
    <citation type="journal article" date="2019" name="Int. J. Syst. Evol. Microbiol.">
        <title>The Global Catalogue of Microorganisms (GCM) 10K type strain sequencing project: providing services to taxonomists for standard genome sequencing and annotation.</title>
        <authorList>
            <consortium name="The Broad Institute Genomics Platform"/>
            <consortium name="The Broad Institute Genome Sequencing Center for Infectious Disease"/>
            <person name="Wu L."/>
            <person name="Ma J."/>
        </authorList>
    </citation>
    <scope>NUCLEOTIDE SEQUENCE [LARGE SCALE GENOMIC DNA]</scope>
    <source>
        <strain evidence="4">LMG 24813</strain>
    </source>
</reference>
<feature type="domain" description="PglD N-terminal" evidence="2">
    <location>
        <begin position="3"/>
        <end position="77"/>
    </location>
</feature>
<dbReference type="InterPro" id="IPR041561">
    <property type="entry name" value="PglD_N"/>
</dbReference>
<dbReference type="InterPro" id="IPR050179">
    <property type="entry name" value="Trans_hexapeptide_repeat"/>
</dbReference>
<dbReference type="Proteomes" id="UP001595848">
    <property type="component" value="Unassembled WGS sequence"/>
</dbReference>
<evidence type="ECO:0000256" key="1">
    <source>
        <dbReference type="ARBA" id="ARBA00007274"/>
    </source>
</evidence>
<dbReference type="RefSeq" id="WP_217964263.1">
    <property type="nucleotide sequence ID" value="NZ_JAHTBN010000003.1"/>
</dbReference>
<evidence type="ECO:0000313" key="4">
    <source>
        <dbReference type="Proteomes" id="UP001595848"/>
    </source>
</evidence>
<dbReference type="PANTHER" id="PTHR43300:SF7">
    <property type="entry name" value="UDP-N-ACETYLBACILLOSAMINE N-ACETYLTRANSFERASE"/>
    <property type="match status" value="1"/>
</dbReference>
<keyword evidence="4" id="KW-1185">Reference proteome</keyword>
<dbReference type="NCBIfam" id="TIGR03570">
    <property type="entry name" value="NeuD_NnaD"/>
    <property type="match status" value="1"/>
</dbReference>
<comment type="caution">
    <text evidence="3">The sequence shown here is derived from an EMBL/GenBank/DDBJ whole genome shotgun (WGS) entry which is preliminary data.</text>
</comment>
<sequence>MKRLAIVGASGHGRVVADAAECSGWDLVEFYDDAWPDIQGNGPWQVRGNTAALLSRLPDYDGVVVAIGNNRVRASKQRSLQAAGSEMVTIVHPAAIVSRHATLGVGCVLFAGAIVNIGAKIGDGVILNTACTIDHDCALGDFVHVSPGAHLSGSVTVGQESWIGAGACVRHMTTIGSRVTVGAGAAVVADVPDDLTVAGVPARPLSS</sequence>
<name>A0ABV8NYA5_9BURK</name>
<dbReference type="InterPro" id="IPR020019">
    <property type="entry name" value="AcTrfase_PglD-like"/>
</dbReference>
<evidence type="ECO:0000259" key="2">
    <source>
        <dbReference type="Pfam" id="PF17836"/>
    </source>
</evidence>
<evidence type="ECO:0000313" key="3">
    <source>
        <dbReference type="EMBL" id="MFC4200487.1"/>
    </source>
</evidence>
<accession>A0ABV8NYA5</accession>
<gene>
    <name evidence="3" type="ORF">ACFOY1_05935</name>
</gene>
<comment type="similarity">
    <text evidence="1">Belongs to the transferase hexapeptide repeat family.</text>
</comment>
<dbReference type="PANTHER" id="PTHR43300">
    <property type="entry name" value="ACETYLTRANSFERASE"/>
    <property type="match status" value="1"/>
</dbReference>